<evidence type="ECO:0000259" key="4">
    <source>
        <dbReference type="Pfam" id="PF25917"/>
    </source>
</evidence>
<dbReference type="SUPFAM" id="SSF111369">
    <property type="entry name" value="HlyD-like secretion proteins"/>
    <property type="match status" value="1"/>
</dbReference>
<dbReference type="Pfam" id="PF25967">
    <property type="entry name" value="RND-MFP_C"/>
    <property type="match status" value="1"/>
</dbReference>
<evidence type="ECO:0000259" key="6">
    <source>
        <dbReference type="Pfam" id="PF25967"/>
    </source>
</evidence>
<protein>
    <submittedName>
        <fullName evidence="7">Hemolysin secretion protein D</fullName>
    </submittedName>
</protein>
<evidence type="ECO:0000256" key="1">
    <source>
        <dbReference type="ARBA" id="ARBA00004519"/>
    </source>
</evidence>
<dbReference type="Proteomes" id="UP000054422">
    <property type="component" value="Unassembled WGS sequence"/>
</dbReference>
<dbReference type="Pfam" id="PF25944">
    <property type="entry name" value="Beta-barrel_RND"/>
    <property type="match status" value="1"/>
</dbReference>
<dbReference type="RefSeq" id="WP_035890911.1">
    <property type="nucleotide sequence ID" value="NZ_JNCF01000060.1"/>
</dbReference>
<dbReference type="InterPro" id="IPR006143">
    <property type="entry name" value="RND_pump_MFP"/>
</dbReference>
<reference evidence="7 8" key="1">
    <citation type="submission" date="2014-05" db="EMBL/GenBank/DDBJ databases">
        <authorList>
            <person name="Rizzardi K."/>
            <person name="Winiecka-Krusnell J."/>
            <person name="Ramliden M."/>
            <person name="Alm E."/>
            <person name="Andersson S."/>
            <person name="Byfors S."/>
        </authorList>
    </citation>
    <scope>NUCLEOTIDE SEQUENCE [LARGE SCALE GENOMIC DNA]</scope>
    <source>
        <strain evidence="7 8">LEGN</strain>
    </source>
</reference>
<feature type="domain" description="Multidrug resistance protein MdtA-like C-terminal permuted SH3" evidence="6">
    <location>
        <begin position="289"/>
        <end position="350"/>
    </location>
</feature>
<dbReference type="InterPro" id="IPR058627">
    <property type="entry name" value="MdtA-like_C"/>
</dbReference>
<dbReference type="EMBL" id="JNCF01000060">
    <property type="protein sequence ID" value="KGP62510.1"/>
    <property type="molecule type" value="Genomic_DNA"/>
</dbReference>
<dbReference type="OrthoDB" id="9816569at2"/>
<dbReference type="Gene3D" id="1.10.287.470">
    <property type="entry name" value="Helix hairpin bin"/>
    <property type="match status" value="1"/>
</dbReference>
<evidence type="ECO:0000259" key="5">
    <source>
        <dbReference type="Pfam" id="PF25944"/>
    </source>
</evidence>
<dbReference type="AlphaFoldDB" id="A0A0A2SN16"/>
<name>A0A0A2SN16_9GAMM</name>
<dbReference type="Pfam" id="PF25917">
    <property type="entry name" value="BSH_RND"/>
    <property type="match status" value="1"/>
</dbReference>
<feature type="domain" description="Multidrug resistance protein MdtA-like beta-barrel" evidence="5">
    <location>
        <begin position="194"/>
        <end position="281"/>
    </location>
</feature>
<proteinExistence type="inferred from homology"/>
<dbReference type="InterPro" id="IPR058625">
    <property type="entry name" value="MdtA-like_BSH"/>
</dbReference>
<evidence type="ECO:0000256" key="2">
    <source>
        <dbReference type="ARBA" id="ARBA00009477"/>
    </source>
</evidence>
<dbReference type="GO" id="GO:0022857">
    <property type="term" value="F:transmembrane transporter activity"/>
    <property type="evidence" value="ECO:0007669"/>
    <property type="project" value="InterPro"/>
</dbReference>
<dbReference type="PANTHER" id="PTHR30158:SF24">
    <property type="entry name" value="HLYD FAMILY SECRETION PROTEIN"/>
    <property type="match status" value="1"/>
</dbReference>
<dbReference type="Gene3D" id="2.40.30.170">
    <property type="match status" value="1"/>
</dbReference>
<keyword evidence="3" id="KW-0175">Coiled coil</keyword>
<sequence>MSKVLAKVNRLGRLLIILLLTSCGEEATKPSGQILMEVDVAFPLKKKIVEWDEYTGRFQAIEEVDIRARVTGYLEAIKFKAGEMVKKGDVLFIIDQRPFQYALTRAEAQYALAKTQYERVQKLQKEKFVPAELIDQRLQDLQVADTRLKEAKLNLEFTEVKSPISGKISRDFISIGNLIRMNETVLTRVVSVDPIYFYFETSQSDLLRYIRLDRAGKRPSSEKKPTPVMIKLSDEKDYIHQGIVDFMDNIIDLGTGTIQIRALVPNPDAIIYPGLFGRVKLVGSGEYEALLLPDKAINTDQSRKFVYVVDKQNKIKRVYIELGPLRKSGFYIIRSGLKDNEQVVINGVQRIRMPNQEVKLVKIKLTEPEGS</sequence>
<evidence type="ECO:0000313" key="7">
    <source>
        <dbReference type="EMBL" id="KGP62510.1"/>
    </source>
</evidence>
<feature type="domain" description="Multidrug resistance protein MdtA-like barrel-sandwich hybrid" evidence="4">
    <location>
        <begin position="63"/>
        <end position="184"/>
    </location>
</feature>
<evidence type="ECO:0000256" key="3">
    <source>
        <dbReference type="SAM" id="Coils"/>
    </source>
</evidence>
<dbReference type="PANTHER" id="PTHR30158">
    <property type="entry name" value="ACRA/E-RELATED COMPONENT OF DRUG EFFLUX TRANSPORTER"/>
    <property type="match status" value="1"/>
</dbReference>
<dbReference type="Gene3D" id="2.40.420.20">
    <property type="match status" value="1"/>
</dbReference>
<comment type="caution">
    <text evidence="7">The sequence shown here is derived from an EMBL/GenBank/DDBJ whole genome shotgun (WGS) entry which is preliminary data.</text>
</comment>
<dbReference type="GO" id="GO:0005886">
    <property type="term" value="C:plasma membrane"/>
    <property type="evidence" value="ECO:0007669"/>
    <property type="project" value="TreeGrafter"/>
</dbReference>
<feature type="coiled-coil region" evidence="3">
    <location>
        <begin position="103"/>
        <end position="161"/>
    </location>
</feature>
<comment type="similarity">
    <text evidence="2">Belongs to the membrane fusion protein (MFP) (TC 8.A.1) family.</text>
</comment>
<dbReference type="STRING" id="1498499.EP47_11025"/>
<dbReference type="NCBIfam" id="TIGR01730">
    <property type="entry name" value="RND_mfp"/>
    <property type="match status" value="1"/>
</dbReference>
<evidence type="ECO:0000313" key="8">
    <source>
        <dbReference type="Proteomes" id="UP000054422"/>
    </source>
</evidence>
<dbReference type="GO" id="GO:0030313">
    <property type="term" value="C:cell envelope"/>
    <property type="evidence" value="ECO:0007669"/>
    <property type="project" value="UniProtKB-SubCell"/>
</dbReference>
<comment type="subcellular location">
    <subcellularLocation>
        <location evidence="1">Cell inner membrane</location>
        <topology evidence="1">Lipid-anchor</topology>
    </subcellularLocation>
</comment>
<keyword evidence="8" id="KW-1185">Reference proteome</keyword>
<gene>
    <name evidence="7" type="ORF">EP47_11025</name>
</gene>
<organism evidence="7 8">
    <name type="scientific">Legionella norrlandica</name>
    <dbReference type="NCBI Taxonomy" id="1498499"/>
    <lineage>
        <taxon>Bacteria</taxon>
        <taxon>Pseudomonadati</taxon>
        <taxon>Pseudomonadota</taxon>
        <taxon>Gammaproteobacteria</taxon>
        <taxon>Legionellales</taxon>
        <taxon>Legionellaceae</taxon>
        <taxon>Legionella</taxon>
    </lineage>
</organism>
<dbReference type="Gene3D" id="2.40.50.100">
    <property type="match status" value="1"/>
</dbReference>
<dbReference type="InterPro" id="IPR058626">
    <property type="entry name" value="MdtA-like_b-barrel"/>
</dbReference>
<accession>A0A0A2SN16</accession>
<dbReference type="GO" id="GO:0046677">
    <property type="term" value="P:response to antibiotic"/>
    <property type="evidence" value="ECO:0007669"/>
    <property type="project" value="TreeGrafter"/>
</dbReference>